<proteinExistence type="predicted"/>
<dbReference type="InterPro" id="IPR000073">
    <property type="entry name" value="AB_hydrolase_1"/>
</dbReference>
<reference evidence="2 3" key="1">
    <citation type="submission" date="2020-02" db="EMBL/GenBank/DDBJ databases">
        <title>complete genome sequence of Rhodobacteraceae bacterium.</title>
        <authorList>
            <person name="Park J."/>
            <person name="Kim Y.-S."/>
            <person name="Kim K.-H."/>
        </authorList>
    </citation>
    <scope>NUCLEOTIDE SEQUENCE [LARGE SCALE GENOMIC DNA]</scope>
    <source>
        <strain evidence="2 3">RR4-56</strain>
    </source>
</reference>
<dbReference type="PANTHER" id="PTHR36837:SF2">
    <property type="entry name" value="POLY(3-HYDROXYALKANOATE) POLYMERASE SUBUNIT PHAC"/>
    <property type="match status" value="1"/>
</dbReference>
<dbReference type="PANTHER" id="PTHR36837">
    <property type="entry name" value="POLY(3-HYDROXYALKANOATE) POLYMERASE SUBUNIT PHAC"/>
    <property type="match status" value="1"/>
</dbReference>
<dbReference type="InterPro" id="IPR051321">
    <property type="entry name" value="PHA/PHB_synthase"/>
</dbReference>
<keyword evidence="3" id="KW-1185">Reference proteome</keyword>
<dbReference type="InterPro" id="IPR029058">
    <property type="entry name" value="AB_hydrolase_fold"/>
</dbReference>
<dbReference type="EMBL" id="CP049056">
    <property type="protein sequence ID" value="QIE57843.1"/>
    <property type="molecule type" value="Genomic_DNA"/>
</dbReference>
<keyword evidence="2" id="KW-0378">Hydrolase</keyword>
<dbReference type="Pfam" id="PF00561">
    <property type="entry name" value="Abhydrolase_1"/>
    <property type="match status" value="1"/>
</dbReference>
<sequence>MGLALRLEGADRLSAMLRGLRLYQASPIVRTLPDPPAIWRRGAARLLDFGPEGGRPVLVAPSLINRHHILDLDEGASLMSHLAGAGLRPLLLDWGAPEAEERGFGLSDYVERRLLPAFDAAHEAFGGRIALTGYCMGGALAVALAGMRAGAVSRLALIGAPWDFAHMTPMRGALAALGATGDRATLERMIEGVAGAFGATPVTVLQAVFAQLDPGLAARKFRRFAKLDQKGAEARRFVLIEDWLNAGPPLSGPATREALIDWHLENATMRGRWRVAGEPVRPEAVRAPVLVAAARQDRITPPAATEAVAAALGDVRIIRPASGHVGMIVGRGARAALWRPLADFLSA</sequence>
<organism evidence="2 3">
    <name type="scientific">Pikeienuella piscinae</name>
    <dbReference type="NCBI Taxonomy" id="2748098"/>
    <lineage>
        <taxon>Bacteria</taxon>
        <taxon>Pseudomonadati</taxon>
        <taxon>Pseudomonadota</taxon>
        <taxon>Alphaproteobacteria</taxon>
        <taxon>Rhodobacterales</taxon>
        <taxon>Paracoccaceae</taxon>
        <taxon>Pikeienuella</taxon>
    </lineage>
</organism>
<evidence type="ECO:0000313" key="3">
    <source>
        <dbReference type="Proteomes" id="UP000503336"/>
    </source>
</evidence>
<dbReference type="AlphaFoldDB" id="A0A7M3T762"/>
<gene>
    <name evidence="2" type="ORF">G5B40_10490</name>
</gene>
<evidence type="ECO:0000313" key="2">
    <source>
        <dbReference type="EMBL" id="QIE57843.1"/>
    </source>
</evidence>
<dbReference type="SUPFAM" id="SSF53474">
    <property type="entry name" value="alpha/beta-Hydrolases"/>
    <property type="match status" value="1"/>
</dbReference>
<name>A0A7M3T762_9RHOB</name>
<protein>
    <submittedName>
        <fullName evidence="2">Alpha/beta hydrolase</fullName>
    </submittedName>
</protein>
<evidence type="ECO:0000259" key="1">
    <source>
        <dbReference type="Pfam" id="PF00561"/>
    </source>
</evidence>
<accession>A0A7M3T762</accession>
<dbReference type="Proteomes" id="UP000503336">
    <property type="component" value="Chromosome"/>
</dbReference>
<feature type="domain" description="AB hydrolase-1" evidence="1">
    <location>
        <begin position="75"/>
        <end position="329"/>
    </location>
</feature>
<dbReference type="KEGG" id="hdh:G5B40_10490"/>
<dbReference type="GO" id="GO:0016787">
    <property type="term" value="F:hydrolase activity"/>
    <property type="evidence" value="ECO:0007669"/>
    <property type="project" value="UniProtKB-KW"/>
</dbReference>
<dbReference type="Gene3D" id="3.40.50.1820">
    <property type="entry name" value="alpha/beta hydrolase"/>
    <property type="match status" value="1"/>
</dbReference>